<evidence type="ECO:0000256" key="8">
    <source>
        <dbReference type="ARBA" id="ARBA00023136"/>
    </source>
</evidence>
<dbReference type="GO" id="GO:0042626">
    <property type="term" value="F:ATPase-coupled transmembrane transporter activity"/>
    <property type="evidence" value="ECO:0007669"/>
    <property type="project" value="InterPro"/>
</dbReference>
<accession>A0A832WMD8</accession>
<keyword evidence="5" id="KW-1003">Cell membrane</keyword>
<evidence type="ECO:0000256" key="4">
    <source>
        <dbReference type="ARBA" id="ARBA00022448"/>
    </source>
</evidence>
<dbReference type="OMA" id="YFPNVTH"/>
<evidence type="ECO:0000256" key="7">
    <source>
        <dbReference type="ARBA" id="ARBA00022729"/>
    </source>
</evidence>
<evidence type="ECO:0000256" key="1">
    <source>
        <dbReference type="ARBA" id="ARBA00004308"/>
    </source>
</evidence>
<dbReference type="InterPro" id="IPR044527">
    <property type="entry name" value="NrtA/CpmA_ABC-bd_dom"/>
</dbReference>
<organism evidence="9 10">
    <name type="scientific">Methanopyrus kandleri</name>
    <dbReference type="NCBI Taxonomy" id="2320"/>
    <lineage>
        <taxon>Archaea</taxon>
        <taxon>Methanobacteriati</taxon>
        <taxon>Methanobacteriota</taxon>
        <taxon>Methanomada group</taxon>
        <taxon>Methanopyri</taxon>
        <taxon>Methanopyrales</taxon>
        <taxon>Methanopyraceae</taxon>
        <taxon>Methanopyrus</taxon>
    </lineage>
</organism>
<keyword evidence="7" id="KW-0732">Signal</keyword>
<dbReference type="PANTHER" id="PTHR30024">
    <property type="entry name" value="ALIPHATIC SULFONATES-BINDING PROTEIN-RELATED"/>
    <property type="match status" value="1"/>
</dbReference>
<evidence type="ECO:0000256" key="2">
    <source>
        <dbReference type="ARBA" id="ARBA00004418"/>
    </source>
</evidence>
<dbReference type="SUPFAM" id="SSF53850">
    <property type="entry name" value="Periplasmic binding protein-like II"/>
    <property type="match status" value="1"/>
</dbReference>
<comment type="caution">
    <text evidence="9">The sequence shown here is derived from an EMBL/GenBank/DDBJ whole genome shotgun (WGS) entry which is preliminary data.</text>
</comment>
<evidence type="ECO:0000256" key="5">
    <source>
        <dbReference type="ARBA" id="ARBA00022475"/>
    </source>
</evidence>
<comment type="subcellular location">
    <subcellularLocation>
        <location evidence="1">Endomembrane system</location>
    </subcellularLocation>
    <subcellularLocation>
        <location evidence="2">Periplasm</location>
    </subcellularLocation>
</comment>
<dbReference type="GO" id="GO:0042597">
    <property type="term" value="C:periplasmic space"/>
    <property type="evidence" value="ECO:0007669"/>
    <property type="project" value="UniProtKB-SubCell"/>
</dbReference>
<gene>
    <name evidence="9" type="ORF">HA336_02970</name>
</gene>
<evidence type="ECO:0000313" key="10">
    <source>
        <dbReference type="Proteomes" id="UP000619545"/>
    </source>
</evidence>
<keyword evidence="4" id="KW-0813">Transport</keyword>
<dbReference type="InterPro" id="IPR010067">
    <property type="entry name" value="ABC_SsuA_sub-bd"/>
</dbReference>
<proteinExistence type="inferred from homology"/>
<dbReference type="GO" id="GO:0012505">
    <property type="term" value="C:endomembrane system"/>
    <property type="evidence" value="ECO:0007669"/>
    <property type="project" value="UniProtKB-SubCell"/>
</dbReference>
<dbReference type="GeneID" id="1476702"/>
<sequence>MKKVVALGIVIVAVLGGALGYYYYTTTSNVVRIGYQPSDHSAALFVAMAKKMFEKEGIKVETYEFKAGPPETQALAAGKIDVAYIGCVPAITAYSKGVPIKIVAGVNQEGSAIVVRKDEAGKIKDIKDLKGKRVAELMKGSIQDCMLRTALKRAGLDPDKDVDIVEMKTADAVNALGAKQIDAFIEPEPGPTMAVKKGFGVRLMDTGKIWSHHQCCVLVMRKDFIERHPNLAKKVLKVHVMATKYVQEHPDEAAKITAKQLKVPEEVEKEAMRHVRYSVDLDVDSIKMFARFLKQLGYIKELPDWSDFIDLKLLKEVAG</sequence>
<reference evidence="9" key="1">
    <citation type="journal article" date="2020" name="bioRxiv">
        <title>A rank-normalized archaeal taxonomy based on genome phylogeny resolves widespread incomplete and uneven classifications.</title>
        <authorList>
            <person name="Rinke C."/>
            <person name="Chuvochina M."/>
            <person name="Mussig A.J."/>
            <person name="Chaumeil P.-A."/>
            <person name="Waite D.W."/>
            <person name="Whitman W.B."/>
            <person name="Parks D.H."/>
            <person name="Hugenholtz P."/>
        </authorList>
    </citation>
    <scope>NUCLEOTIDE SEQUENCE</scope>
    <source>
        <strain evidence="9">UBA8853</strain>
    </source>
</reference>
<dbReference type="RefSeq" id="WP_011018971.1">
    <property type="nucleotide sequence ID" value="NZ_DUJS01000002.1"/>
</dbReference>
<dbReference type="GO" id="GO:0016020">
    <property type="term" value="C:membrane"/>
    <property type="evidence" value="ECO:0007669"/>
    <property type="project" value="InterPro"/>
</dbReference>
<dbReference type="AlphaFoldDB" id="A0A832WMD8"/>
<protein>
    <submittedName>
        <fullName evidence="9">Aliphatic sulfonate ABC transporter substrate-binding protein</fullName>
    </submittedName>
</protein>
<dbReference type="Pfam" id="PF13379">
    <property type="entry name" value="NMT1_2"/>
    <property type="match status" value="1"/>
</dbReference>
<dbReference type="PANTHER" id="PTHR30024:SF47">
    <property type="entry name" value="TAURINE-BINDING PERIPLASMIC PROTEIN"/>
    <property type="match status" value="1"/>
</dbReference>
<keyword evidence="6" id="KW-0997">Cell inner membrane</keyword>
<keyword evidence="8" id="KW-0472">Membrane</keyword>
<dbReference type="Proteomes" id="UP000619545">
    <property type="component" value="Unassembled WGS sequence"/>
</dbReference>
<evidence type="ECO:0000256" key="6">
    <source>
        <dbReference type="ARBA" id="ARBA00022519"/>
    </source>
</evidence>
<comment type="similarity">
    <text evidence="3">Belongs to the bacterial solute-binding protein SsuA/TauA family.</text>
</comment>
<name>A0A832WMD8_9EURY</name>
<evidence type="ECO:0000256" key="3">
    <source>
        <dbReference type="ARBA" id="ARBA00010742"/>
    </source>
</evidence>
<dbReference type="EMBL" id="DUJS01000002">
    <property type="protein sequence ID" value="HII70177.1"/>
    <property type="molecule type" value="Genomic_DNA"/>
</dbReference>
<evidence type="ECO:0000313" key="9">
    <source>
        <dbReference type="EMBL" id="HII70177.1"/>
    </source>
</evidence>
<dbReference type="Gene3D" id="3.40.190.10">
    <property type="entry name" value="Periplasmic binding protein-like II"/>
    <property type="match status" value="2"/>
</dbReference>
<dbReference type="NCBIfam" id="TIGR01728">
    <property type="entry name" value="SsuA_fam"/>
    <property type="match status" value="1"/>
</dbReference>
<dbReference type="CDD" id="cd13553">
    <property type="entry name" value="PBP2_NrtA_CpmA_like"/>
    <property type="match status" value="1"/>
</dbReference>